<evidence type="ECO:0000256" key="1">
    <source>
        <dbReference type="SAM" id="Phobius"/>
    </source>
</evidence>
<keyword evidence="1" id="KW-0812">Transmembrane</keyword>
<comment type="caution">
    <text evidence="2">The sequence shown here is derived from an EMBL/GenBank/DDBJ whole genome shotgun (WGS) entry which is preliminary data.</text>
</comment>
<feature type="transmembrane region" description="Helical" evidence="1">
    <location>
        <begin position="6"/>
        <end position="27"/>
    </location>
</feature>
<gene>
    <name evidence="2" type="ORF">LCGC14_2886500</name>
</gene>
<proteinExistence type="predicted"/>
<protein>
    <submittedName>
        <fullName evidence="2">Uncharacterized protein</fullName>
    </submittedName>
</protein>
<dbReference type="EMBL" id="LAZR01056450">
    <property type="protein sequence ID" value="KKK74167.1"/>
    <property type="molecule type" value="Genomic_DNA"/>
</dbReference>
<feature type="transmembrane region" description="Helical" evidence="1">
    <location>
        <begin position="39"/>
        <end position="57"/>
    </location>
</feature>
<dbReference type="AlphaFoldDB" id="A0A0F8XYJ3"/>
<reference evidence="2" key="1">
    <citation type="journal article" date="2015" name="Nature">
        <title>Complex archaea that bridge the gap between prokaryotes and eukaryotes.</title>
        <authorList>
            <person name="Spang A."/>
            <person name="Saw J.H."/>
            <person name="Jorgensen S.L."/>
            <person name="Zaremba-Niedzwiedzka K."/>
            <person name="Martijn J."/>
            <person name="Lind A.E."/>
            <person name="van Eijk R."/>
            <person name="Schleper C."/>
            <person name="Guy L."/>
            <person name="Ettema T.J."/>
        </authorList>
    </citation>
    <scope>NUCLEOTIDE SEQUENCE</scope>
</reference>
<keyword evidence="1" id="KW-0472">Membrane</keyword>
<evidence type="ECO:0000313" key="2">
    <source>
        <dbReference type="EMBL" id="KKK74167.1"/>
    </source>
</evidence>
<name>A0A0F8XYJ3_9ZZZZ</name>
<organism evidence="2">
    <name type="scientific">marine sediment metagenome</name>
    <dbReference type="NCBI Taxonomy" id="412755"/>
    <lineage>
        <taxon>unclassified sequences</taxon>
        <taxon>metagenomes</taxon>
        <taxon>ecological metagenomes</taxon>
    </lineage>
</organism>
<keyword evidence="1" id="KW-1133">Transmembrane helix</keyword>
<sequence length="70" mass="7269">MGGSTNVQVVGLAAGLATVLMWLLGFFYPELMSQAPTGLEAAITGIFAVLMGLIFNHNAGFDVLPGKGDR</sequence>
<accession>A0A0F8XYJ3</accession>